<dbReference type="Pfam" id="PF01521">
    <property type="entry name" value="Fe-S_biosyn"/>
    <property type="match status" value="1"/>
</dbReference>
<accession>A0ABM7WXJ8</accession>
<feature type="domain" description="Core" evidence="2">
    <location>
        <begin position="5"/>
        <end position="106"/>
    </location>
</feature>
<evidence type="ECO:0000256" key="1">
    <source>
        <dbReference type="ARBA" id="ARBA00006718"/>
    </source>
</evidence>
<dbReference type="Proteomes" id="UP001162891">
    <property type="component" value="Chromosome"/>
</dbReference>
<keyword evidence="4" id="KW-1185">Reference proteome</keyword>
<gene>
    <name evidence="3" type="ORF">AMOR_32390</name>
</gene>
<dbReference type="InterPro" id="IPR035903">
    <property type="entry name" value="HesB-like_dom_sf"/>
</dbReference>
<evidence type="ECO:0000313" key="3">
    <source>
        <dbReference type="EMBL" id="BDG04243.1"/>
    </source>
</evidence>
<dbReference type="InterPro" id="IPR016092">
    <property type="entry name" value="ATAP"/>
</dbReference>
<organism evidence="3 4">
    <name type="scientific">Anaeromyxobacter oryzae</name>
    <dbReference type="NCBI Taxonomy" id="2918170"/>
    <lineage>
        <taxon>Bacteria</taxon>
        <taxon>Pseudomonadati</taxon>
        <taxon>Myxococcota</taxon>
        <taxon>Myxococcia</taxon>
        <taxon>Myxococcales</taxon>
        <taxon>Cystobacterineae</taxon>
        <taxon>Anaeromyxobacteraceae</taxon>
        <taxon>Anaeromyxobacter</taxon>
    </lineage>
</organism>
<protein>
    <submittedName>
        <fullName evidence="3">Fe-S cluster assembly scaffold SufA</fullName>
    </submittedName>
</protein>
<dbReference type="InterPro" id="IPR000361">
    <property type="entry name" value="ATAP_core_dom"/>
</dbReference>
<dbReference type="InterPro" id="IPR050322">
    <property type="entry name" value="Fe-S_cluster_asmbl/transfer"/>
</dbReference>
<evidence type="ECO:0000313" key="4">
    <source>
        <dbReference type="Proteomes" id="UP001162891"/>
    </source>
</evidence>
<sequence length="110" mass="11953">MATVIEISEKAAVRIKKLTEEKKTPDGGLRLGVKGGGCSGLSYFIDWADRPAKLDQVIERDGARVFVDPKSAIFLAGTVIDWQQTLMQTGFVFRNPNVKSACGCGESFTI</sequence>
<dbReference type="InterPro" id="IPR017870">
    <property type="entry name" value="FeS_cluster_insertion_CS"/>
</dbReference>
<comment type="similarity">
    <text evidence="1">Belongs to the HesB/IscA family.</text>
</comment>
<dbReference type="SUPFAM" id="SSF89360">
    <property type="entry name" value="HesB-like domain"/>
    <property type="match status" value="1"/>
</dbReference>
<dbReference type="RefSeq" id="WP_248352608.1">
    <property type="nucleotide sequence ID" value="NZ_AP025591.1"/>
</dbReference>
<dbReference type="PANTHER" id="PTHR10072:SF41">
    <property type="entry name" value="IRON-SULFUR CLUSTER ASSEMBLY 1 HOMOLOG, MITOCHONDRIAL"/>
    <property type="match status" value="1"/>
</dbReference>
<dbReference type="PROSITE" id="PS01152">
    <property type="entry name" value="HESB"/>
    <property type="match status" value="1"/>
</dbReference>
<dbReference type="EMBL" id="AP025591">
    <property type="protein sequence ID" value="BDG04243.1"/>
    <property type="molecule type" value="Genomic_DNA"/>
</dbReference>
<reference evidence="4" key="1">
    <citation type="journal article" date="2022" name="Int. J. Syst. Evol. Microbiol.">
        <title>Anaeromyxobacter oryzae sp. nov., Anaeromyxobacter diazotrophicus sp. nov. and Anaeromyxobacter paludicola sp. nov., isolated from paddy soils.</title>
        <authorList>
            <person name="Itoh H."/>
            <person name="Xu Z."/>
            <person name="Mise K."/>
            <person name="Masuda Y."/>
            <person name="Ushijima N."/>
            <person name="Hayakawa C."/>
            <person name="Shiratori Y."/>
            <person name="Senoo K."/>
        </authorList>
    </citation>
    <scope>NUCLEOTIDE SEQUENCE [LARGE SCALE GENOMIC DNA]</scope>
    <source>
        <strain evidence="4">Red232</strain>
    </source>
</reference>
<dbReference type="Gene3D" id="2.60.300.12">
    <property type="entry name" value="HesB-like domain"/>
    <property type="match status" value="1"/>
</dbReference>
<evidence type="ECO:0000259" key="2">
    <source>
        <dbReference type="Pfam" id="PF01521"/>
    </source>
</evidence>
<name>A0ABM7WXJ8_9BACT</name>
<dbReference type="PANTHER" id="PTHR10072">
    <property type="entry name" value="IRON-SULFUR CLUSTER ASSEMBLY PROTEIN"/>
    <property type="match status" value="1"/>
</dbReference>
<proteinExistence type="inferred from homology"/>
<dbReference type="NCBIfam" id="TIGR00049">
    <property type="entry name" value="iron-sulfur cluster assembly accessory protein"/>
    <property type="match status" value="1"/>
</dbReference>